<evidence type="ECO:0000256" key="15">
    <source>
        <dbReference type="ARBA" id="ARBA00071584"/>
    </source>
</evidence>
<dbReference type="InterPro" id="IPR027417">
    <property type="entry name" value="P-loop_NTPase"/>
</dbReference>
<keyword evidence="8" id="KW-0413">Isomerase</keyword>
<dbReference type="EC" id="5.6.2.5" evidence="14"/>
<evidence type="ECO:0000256" key="5">
    <source>
        <dbReference type="ARBA" id="ARBA00022840"/>
    </source>
</evidence>
<dbReference type="Pfam" id="PF02562">
    <property type="entry name" value="PhoH"/>
    <property type="match status" value="1"/>
</dbReference>
<dbReference type="PANTHER" id="PTHR30473">
    <property type="entry name" value="PROTEIN PHOH"/>
    <property type="match status" value="1"/>
</dbReference>
<dbReference type="InterPro" id="IPR002716">
    <property type="entry name" value="PIN_dom"/>
</dbReference>
<evidence type="ECO:0000256" key="1">
    <source>
        <dbReference type="ARBA" id="ARBA00022722"/>
    </source>
</evidence>
<comment type="similarity">
    <text evidence="13">In the C-terminal section; belongs to the PhoH family.</text>
</comment>
<dbReference type="GO" id="GO:0005829">
    <property type="term" value="C:cytosol"/>
    <property type="evidence" value="ECO:0007669"/>
    <property type="project" value="TreeGrafter"/>
</dbReference>
<dbReference type="Proteomes" id="UP000199494">
    <property type="component" value="Unassembled WGS sequence"/>
</dbReference>
<dbReference type="SUPFAM" id="SSF88723">
    <property type="entry name" value="PIN domain-like"/>
    <property type="match status" value="1"/>
</dbReference>
<evidence type="ECO:0000256" key="11">
    <source>
        <dbReference type="ARBA" id="ARBA00049360"/>
    </source>
</evidence>
<keyword evidence="20" id="KW-1185">Reference proteome</keyword>
<dbReference type="KEGG" id="pmad:BAY61_26615"/>
<dbReference type="SUPFAM" id="SSF52540">
    <property type="entry name" value="P-loop containing nucleoside triphosphate hydrolases"/>
    <property type="match status" value="1"/>
</dbReference>
<dbReference type="InterPro" id="IPR003714">
    <property type="entry name" value="PhoH"/>
</dbReference>
<comment type="catalytic activity">
    <reaction evidence="12">
        <text>n ATP + n H2O + wound RNA = n ADP + n phosphate + unwound RNA.</text>
        <dbReference type="EC" id="5.6.2.5"/>
    </reaction>
</comment>
<accession>A0A222VW98</accession>
<organism evidence="19 20">
    <name type="scientific">Prauserella marina</name>
    <dbReference type="NCBI Taxonomy" id="530584"/>
    <lineage>
        <taxon>Bacteria</taxon>
        <taxon>Bacillati</taxon>
        <taxon>Actinomycetota</taxon>
        <taxon>Actinomycetes</taxon>
        <taxon>Pseudonocardiales</taxon>
        <taxon>Pseudonocardiaceae</taxon>
        <taxon>Prauserella</taxon>
    </lineage>
</organism>
<dbReference type="PANTHER" id="PTHR30473:SF2">
    <property type="entry name" value="PIN DOMAIN-CONTAINING PROTEIN"/>
    <property type="match status" value="1"/>
</dbReference>
<feature type="compositionally biased region" description="Low complexity" evidence="17">
    <location>
        <begin position="14"/>
        <end position="30"/>
    </location>
</feature>
<dbReference type="GO" id="GO:0032574">
    <property type="term" value="F:5'-3' RNA helicase activity"/>
    <property type="evidence" value="ECO:0007669"/>
    <property type="project" value="UniProtKB-EC"/>
</dbReference>
<gene>
    <name evidence="19" type="ORF">SAMN05421630_111103</name>
</gene>
<dbReference type="STRING" id="530584.SAMN05421630_111103"/>
<evidence type="ECO:0000256" key="12">
    <source>
        <dbReference type="ARBA" id="ARBA00052583"/>
    </source>
</evidence>
<dbReference type="SMART" id="SM00670">
    <property type="entry name" value="PINc"/>
    <property type="match status" value="1"/>
</dbReference>
<dbReference type="Pfam" id="PF13638">
    <property type="entry name" value="PIN_4"/>
    <property type="match status" value="1"/>
</dbReference>
<evidence type="ECO:0000256" key="10">
    <source>
        <dbReference type="ARBA" id="ARBA00048548"/>
    </source>
</evidence>
<dbReference type="GO" id="GO:0016787">
    <property type="term" value="F:hydrolase activity"/>
    <property type="evidence" value="ECO:0007669"/>
    <property type="project" value="UniProtKB-KW"/>
</dbReference>
<evidence type="ECO:0000313" key="20">
    <source>
        <dbReference type="Proteomes" id="UP000199494"/>
    </source>
</evidence>
<feature type="domain" description="PIN" evidence="18">
    <location>
        <begin position="33"/>
        <end position="160"/>
    </location>
</feature>
<dbReference type="InterPro" id="IPR029060">
    <property type="entry name" value="PIN-like_dom_sf"/>
</dbReference>
<keyword evidence="5" id="KW-0067">ATP-binding</keyword>
<evidence type="ECO:0000259" key="18">
    <source>
        <dbReference type="SMART" id="SM00670"/>
    </source>
</evidence>
<dbReference type="FunFam" id="3.40.50.300:FF:000215">
    <property type="entry name" value="ATP-binding protein"/>
    <property type="match status" value="1"/>
</dbReference>
<dbReference type="InterPro" id="IPR051451">
    <property type="entry name" value="PhoH2-like"/>
</dbReference>
<keyword evidence="3" id="KW-0547">Nucleotide-binding</keyword>
<feature type="region of interest" description="Disordered" evidence="17">
    <location>
        <begin position="1"/>
        <end position="30"/>
    </location>
</feature>
<evidence type="ECO:0000256" key="13">
    <source>
        <dbReference type="ARBA" id="ARBA00060962"/>
    </source>
</evidence>
<reference evidence="19 20" key="1">
    <citation type="submission" date="2016-10" db="EMBL/GenBank/DDBJ databases">
        <authorList>
            <person name="de Groot N.N."/>
        </authorList>
    </citation>
    <scope>NUCLEOTIDE SEQUENCE [LARGE SCALE GENOMIC DNA]</scope>
    <source>
        <strain evidence="19 20">CGMCC 4.5506</strain>
    </source>
</reference>
<dbReference type="GO" id="GO:0005524">
    <property type="term" value="F:ATP binding"/>
    <property type="evidence" value="ECO:0007669"/>
    <property type="project" value="UniProtKB-KW"/>
</dbReference>
<dbReference type="EMBL" id="FMZE01000011">
    <property type="protein sequence ID" value="SDD68962.1"/>
    <property type="molecule type" value="Genomic_DNA"/>
</dbReference>
<evidence type="ECO:0000256" key="7">
    <source>
        <dbReference type="ARBA" id="ARBA00023134"/>
    </source>
</evidence>
<comment type="catalytic activity">
    <reaction evidence="10">
        <text>GTP + H2O = GDP + phosphate + H(+)</text>
        <dbReference type="Rhea" id="RHEA:19669"/>
        <dbReference type="ChEBI" id="CHEBI:15377"/>
        <dbReference type="ChEBI" id="CHEBI:15378"/>
        <dbReference type="ChEBI" id="CHEBI:37565"/>
        <dbReference type="ChEBI" id="CHEBI:43474"/>
        <dbReference type="ChEBI" id="CHEBI:58189"/>
    </reaction>
</comment>
<name>A0A222VW98_9PSEU</name>
<sequence>MTAQRLPRKASGRSADSANGTSGATGSSGSQRYTYVLDTSVLLSDPWAVTRFAEHSVVLPLVVISELEAKRHHPELGWFAREALRLLDDLRRTHGRLDAPVPIGEQGGTVHVELNHSDPTVLPPGFRTDSNDHRILACALNLANELVNVTLVTKDIPLRVKAGSVGLDADEYKAEEVTPSGWTGTADLDVPQEALDALFSEGVADLGEFGRPEAAELPCHTGLRLLAGTASALARITPDKQARLVRGDKEVFGLHGRSAEQRIALDLLLDPDVGIVSLGGRAGTGKSALALCAGLESVMERRMHRKVVVFRPVYAVGGQDLGYLPGSESEKMQPWAQAVFDTLGALVSQEVLDEVFDRGMLEVLPLTHIRGRSLHDAFVIVDEAQSLERNVLLTVLSRLGTASRVVLTHDVAQRDNLRVGRHDGVSAVIEKLKGHPLFAHVTLTRSERSPIAALVTEMLEHHG</sequence>
<keyword evidence="4" id="KW-0378">Hydrolase</keyword>
<comment type="catalytic activity">
    <reaction evidence="11">
        <text>ATP + H2O = ADP + phosphate + H(+)</text>
        <dbReference type="Rhea" id="RHEA:13065"/>
        <dbReference type="ChEBI" id="CHEBI:15377"/>
        <dbReference type="ChEBI" id="CHEBI:15378"/>
        <dbReference type="ChEBI" id="CHEBI:30616"/>
        <dbReference type="ChEBI" id="CHEBI:43474"/>
        <dbReference type="ChEBI" id="CHEBI:456216"/>
    </reaction>
</comment>
<evidence type="ECO:0000256" key="8">
    <source>
        <dbReference type="ARBA" id="ARBA00023235"/>
    </source>
</evidence>
<evidence type="ECO:0000256" key="6">
    <source>
        <dbReference type="ARBA" id="ARBA00022842"/>
    </source>
</evidence>
<protein>
    <recommendedName>
        <fullName evidence="15">Protein PhoH2</fullName>
        <ecNumber evidence="14">5.6.2.5</ecNumber>
    </recommendedName>
    <alternativeName>
        <fullName evidence="16">RNA 5'-3' helicase PhoH2</fullName>
    </alternativeName>
</protein>
<evidence type="ECO:0000256" key="17">
    <source>
        <dbReference type="SAM" id="MobiDB-lite"/>
    </source>
</evidence>
<evidence type="ECO:0000256" key="2">
    <source>
        <dbReference type="ARBA" id="ARBA00022723"/>
    </source>
</evidence>
<dbReference type="CDD" id="cd09883">
    <property type="entry name" value="PIN_VapC_PhoHL-ATPase"/>
    <property type="match status" value="1"/>
</dbReference>
<dbReference type="AlphaFoldDB" id="A0A222VW98"/>
<comment type="similarity">
    <text evidence="9">In the N-terminal section; belongs to the PINc/VapC protein family.</text>
</comment>
<evidence type="ECO:0000256" key="9">
    <source>
        <dbReference type="ARBA" id="ARBA00046345"/>
    </source>
</evidence>
<keyword evidence="1" id="KW-0540">Nuclease</keyword>
<dbReference type="OrthoDB" id="9805148at2"/>
<dbReference type="Gene3D" id="3.40.50.1010">
    <property type="entry name" value="5'-nuclease"/>
    <property type="match status" value="1"/>
</dbReference>
<proteinExistence type="inferred from homology"/>
<dbReference type="GO" id="GO:0005525">
    <property type="term" value="F:GTP binding"/>
    <property type="evidence" value="ECO:0007669"/>
    <property type="project" value="UniProtKB-KW"/>
</dbReference>
<dbReference type="GO" id="GO:0046872">
    <property type="term" value="F:metal ion binding"/>
    <property type="evidence" value="ECO:0007669"/>
    <property type="project" value="UniProtKB-KW"/>
</dbReference>
<dbReference type="GO" id="GO:0004518">
    <property type="term" value="F:nuclease activity"/>
    <property type="evidence" value="ECO:0007669"/>
    <property type="project" value="UniProtKB-KW"/>
</dbReference>
<keyword evidence="7" id="KW-0342">GTP-binding</keyword>
<evidence type="ECO:0000256" key="4">
    <source>
        <dbReference type="ARBA" id="ARBA00022801"/>
    </source>
</evidence>
<evidence type="ECO:0000256" key="16">
    <source>
        <dbReference type="ARBA" id="ARBA00076032"/>
    </source>
</evidence>
<dbReference type="RefSeq" id="WP_091809194.1">
    <property type="nucleotide sequence ID" value="NZ_CP016353.1"/>
</dbReference>
<evidence type="ECO:0000256" key="14">
    <source>
        <dbReference type="ARBA" id="ARBA00066581"/>
    </source>
</evidence>
<dbReference type="Gene3D" id="3.40.50.300">
    <property type="entry name" value="P-loop containing nucleotide triphosphate hydrolases"/>
    <property type="match status" value="1"/>
</dbReference>
<evidence type="ECO:0000256" key="3">
    <source>
        <dbReference type="ARBA" id="ARBA00022741"/>
    </source>
</evidence>
<evidence type="ECO:0000313" key="19">
    <source>
        <dbReference type="EMBL" id="SDD68962.1"/>
    </source>
</evidence>
<keyword evidence="2" id="KW-0479">Metal-binding</keyword>
<keyword evidence="6" id="KW-0460">Magnesium</keyword>
<feature type="compositionally biased region" description="Basic residues" evidence="17">
    <location>
        <begin position="1"/>
        <end position="11"/>
    </location>
</feature>